<evidence type="ECO:0000256" key="2">
    <source>
        <dbReference type="SAM" id="Phobius"/>
    </source>
</evidence>
<comment type="caution">
    <text evidence="5">The sequence shown here is derived from an EMBL/GenBank/DDBJ whole genome shotgun (WGS) entry which is preliminary data.</text>
</comment>
<dbReference type="PANTHER" id="PTHR45707:SF81">
    <property type="entry name" value="PROTEIN KINASE DOMAIN-CONTAINING PROTEIN"/>
    <property type="match status" value="1"/>
</dbReference>
<feature type="domain" description="Protein kinase" evidence="4">
    <location>
        <begin position="75"/>
        <end position="429"/>
    </location>
</feature>
<organism evidence="5 6">
    <name type="scientific">Miscanthus lutarioriparius</name>
    <dbReference type="NCBI Taxonomy" id="422564"/>
    <lineage>
        <taxon>Eukaryota</taxon>
        <taxon>Viridiplantae</taxon>
        <taxon>Streptophyta</taxon>
        <taxon>Embryophyta</taxon>
        <taxon>Tracheophyta</taxon>
        <taxon>Spermatophyta</taxon>
        <taxon>Magnoliopsida</taxon>
        <taxon>Liliopsida</taxon>
        <taxon>Poales</taxon>
        <taxon>Poaceae</taxon>
        <taxon>PACMAD clade</taxon>
        <taxon>Panicoideae</taxon>
        <taxon>Andropogonodae</taxon>
        <taxon>Andropogoneae</taxon>
        <taxon>Saccharinae</taxon>
        <taxon>Miscanthus</taxon>
    </lineage>
</organism>
<dbReference type="Gene3D" id="3.30.200.20">
    <property type="entry name" value="Phosphorylase Kinase, domain 1"/>
    <property type="match status" value="1"/>
</dbReference>
<dbReference type="PROSITE" id="PS50011">
    <property type="entry name" value="PROTEIN_KINASE_DOM"/>
    <property type="match status" value="1"/>
</dbReference>
<dbReference type="Proteomes" id="UP000604825">
    <property type="component" value="Unassembled WGS sequence"/>
</dbReference>
<dbReference type="PROSITE" id="PS00107">
    <property type="entry name" value="PROTEIN_KINASE_ATP"/>
    <property type="match status" value="1"/>
</dbReference>
<dbReference type="GO" id="GO:0005524">
    <property type="term" value="F:ATP binding"/>
    <property type="evidence" value="ECO:0007669"/>
    <property type="project" value="UniProtKB-UniRule"/>
</dbReference>
<evidence type="ECO:0000256" key="3">
    <source>
        <dbReference type="SAM" id="SignalP"/>
    </source>
</evidence>
<feature type="binding site" evidence="1">
    <location>
        <position position="104"/>
    </location>
    <ligand>
        <name>ATP</name>
        <dbReference type="ChEBI" id="CHEBI:30616"/>
    </ligand>
</feature>
<dbReference type="GO" id="GO:0004672">
    <property type="term" value="F:protein kinase activity"/>
    <property type="evidence" value="ECO:0007669"/>
    <property type="project" value="InterPro"/>
</dbReference>
<dbReference type="SUPFAM" id="SSF56112">
    <property type="entry name" value="Protein kinase-like (PK-like)"/>
    <property type="match status" value="1"/>
</dbReference>
<proteinExistence type="predicted"/>
<dbReference type="PANTHER" id="PTHR45707">
    <property type="entry name" value="C2 CALCIUM/LIPID-BINDING PLANT PHOSPHORIBOSYLTRANSFERASE FAMILY PROTEIN"/>
    <property type="match status" value="1"/>
</dbReference>
<keyword evidence="3" id="KW-0732">Signal</keyword>
<feature type="transmembrane region" description="Helical" evidence="2">
    <location>
        <begin position="383"/>
        <end position="403"/>
    </location>
</feature>
<dbReference type="AlphaFoldDB" id="A0A811QNY9"/>
<evidence type="ECO:0000256" key="1">
    <source>
        <dbReference type="PROSITE-ProRule" id="PRU10141"/>
    </source>
</evidence>
<keyword evidence="2" id="KW-0472">Membrane</keyword>
<dbReference type="EMBL" id="CAJGYO010000010">
    <property type="protein sequence ID" value="CAD6257755.1"/>
    <property type="molecule type" value="Genomic_DNA"/>
</dbReference>
<dbReference type="InterPro" id="IPR000719">
    <property type="entry name" value="Prot_kinase_dom"/>
</dbReference>
<evidence type="ECO:0000313" key="6">
    <source>
        <dbReference type="Proteomes" id="UP000604825"/>
    </source>
</evidence>
<protein>
    <recommendedName>
        <fullName evidence="4">Protein kinase domain-containing protein</fullName>
    </recommendedName>
</protein>
<reference evidence="5" key="1">
    <citation type="submission" date="2020-10" db="EMBL/GenBank/DDBJ databases">
        <authorList>
            <person name="Han B."/>
            <person name="Lu T."/>
            <person name="Zhao Q."/>
            <person name="Huang X."/>
            <person name="Zhao Y."/>
        </authorList>
    </citation>
    <scope>NUCLEOTIDE SEQUENCE</scope>
</reference>
<dbReference type="InterPro" id="IPR011009">
    <property type="entry name" value="Kinase-like_dom_sf"/>
</dbReference>
<sequence>MERRRWRCLWLGSGVVAAAGGRAGTAATGRSRGCSASAEATGVQRSCGHGAKAVRELWRRGGRASVLVAVITSDFSKQQELGRGGFGVVYKGLLKNGKAIAVKKLSEMNLDDDQFHNEVTYLFGLKHKNIVQLKGYCAESRWEVVKLPRKYVLAESRKRLLCFECLNNKSLDKHLSDRYSLQQCQDHKWVVGRWGKRLLEEAGRYVPLEKYVEQVEACILIGLLCVDADPNKRPTTLDIIEKLTKVDVTNTDRGTPKSTDARGFTGRPHLATRSFLDRFLALKNMCGKNNARRRSEDILLKERLEQIRSVLEDGARARLSDEEDHMPSVSVHHEDWEALQRQREVQVLTMQSEISDRSRNSELGVPKSKLSKLRPTAPVCMSAVWLAAGIVFLCGLTLGEMIGSRRTRVRGSRRTRVTNARDANVPTCD</sequence>
<evidence type="ECO:0000259" key="4">
    <source>
        <dbReference type="PROSITE" id="PS50011"/>
    </source>
</evidence>
<accession>A0A811QNY9</accession>
<evidence type="ECO:0000313" key="5">
    <source>
        <dbReference type="EMBL" id="CAD6257755.1"/>
    </source>
</evidence>
<keyword evidence="2" id="KW-0812">Transmembrane</keyword>
<feature type="chain" id="PRO_5032495819" description="Protein kinase domain-containing protein" evidence="3">
    <location>
        <begin position="21"/>
        <end position="429"/>
    </location>
</feature>
<keyword evidence="6" id="KW-1185">Reference proteome</keyword>
<gene>
    <name evidence="5" type="ORF">NCGR_LOCUS41239</name>
</gene>
<name>A0A811QNY9_9POAL</name>
<keyword evidence="1" id="KW-0067">ATP-binding</keyword>
<dbReference type="Pfam" id="PF00069">
    <property type="entry name" value="Pkinase"/>
    <property type="match status" value="1"/>
</dbReference>
<dbReference type="OrthoDB" id="641605at2759"/>
<keyword evidence="2" id="KW-1133">Transmembrane helix</keyword>
<feature type="signal peptide" evidence="3">
    <location>
        <begin position="1"/>
        <end position="20"/>
    </location>
</feature>
<keyword evidence="1" id="KW-0547">Nucleotide-binding</keyword>
<dbReference type="InterPro" id="IPR017441">
    <property type="entry name" value="Protein_kinase_ATP_BS"/>
</dbReference>